<dbReference type="Proteomes" id="UP000885771">
    <property type="component" value="Unassembled WGS sequence"/>
</dbReference>
<keyword evidence="1" id="KW-0812">Transmembrane</keyword>
<accession>A0A7V5RNC0</accession>
<feature type="non-terminal residue" evidence="2">
    <location>
        <position position="103"/>
    </location>
</feature>
<organism evidence="2">
    <name type="scientific">Caldithrix abyssi</name>
    <dbReference type="NCBI Taxonomy" id="187145"/>
    <lineage>
        <taxon>Bacteria</taxon>
        <taxon>Pseudomonadati</taxon>
        <taxon>Calditrichota</taxon>
        <taxon>Calditrichia</taxon>
        <taxon>Calditrichales</taxon>
        <taxon>Calditrichaceae</taxon>
        <taxon>Caldithrix</taxon>
    </lineage>
</organism>
<proteinExistence type="predicted"/>
<keyword evidence="1" id="KW-1133">Transmembrane helix</keyword>
<evidence type="ECO:0000313" key="2">
    <source>
        <dbReference type="EMBL" id="HHM01677.1"/>
    </source>
</evidence>
<feature type="transmembrane region" description="Helical" evidence="1">
    <location>
        <begin position="12"/>
        <end position="29"/>
    </location>
</feature>
<dbReference type="EMBL" id="DRLI01000060">
    <property type="protein sequence ID" value="HHM01677.1"/>
    <property type="molecule type" value="Genomic_DNA"/>
</dbReference>
<reference evidence="2" key="1">
    <citation type="journal article" date="2020" name="mSystems">
        <title>Genome- and Community-Level Interaction Insights into Carbon Utilization and Element Cycling Functions of Hydrothermarchaeota in Hydrothermal Sediment.</title>
        <authorList>
            <person name="Zhou Z."/>
            <person name="Liu Y."/>
            <person name="Xu W."/>
            <person name="Pan J."/>
            <person name="Luo Z.H."/>
            <person name="Li M."/>
        </authorList>
    </citation>
    <scope>NUCLEOTIDE SEQUENCE [LARGE SCALE GENOMIC DNA]</scope>
    <source>
        <strain evidence="2">HyVt-460</strain>
    </source>
</reference>
<sequence>MAKVSEKGSPLFVLLIILLSVALVIVITVPQKIWDTEKLEKTQAEYNMNSIYQAEKFYHRLTKKYTTDTDVLLNTLAQDSTLKMAEKLVHYTNELRKLLNDYL</sequence>
<comment type="caution">
    <text evidence="2">The sequence shown here is derived from an EMBL/GenBank/DDBJ whole genome shotgun (WGS) entry which is preliminary data.</text>
</comment>
<protein>
    <submittedName>
        <fullName evidence="2">Uncharacterized protein</fullName>
    </submittedName>
</protein>
<keyword evidence="1" id="KW-0472">Membrane</keyword>
<name>A0A7V5RNC0_CALAY</name>
<gene>
    <name evidence="2" type="ORF">ENJ15_01595</name>
</gene>
<evidence type="ECO:0000256" key="1">
    <source>
        <dbReference type="SAM" id="Phobius"/>
    </source>
</evidence>
<dbReference type="AlphaFoldDB" id="A0A7V5RNC0"/>